<evidence type="ECO:0000256" key="3">
    <source>
        <dbReference type="ARBA" id="ARBA00022452"/>
    </source>
</evidence>
<name>A0ABQ2PD10_9NEIS</name>
<comment type="caution">
    <text evidence="13">The sequence shown here is derived from an EMBL/GenBank/DDBJ whole genome shotgun (WGS) entry which is preliminary data.</text>
</comment>
<dbReference type="CDD" id="cd07185">
    <property type="entry name" value="OmpA_C-like"/>
    <property type="match status" value="1"/>
</dbReference>
<dbReference type="InterPro" id="IPR006665">
    <property type="entry name" value="OmpA-like"/>
</dbReference>
<dbReference type="InterPro" id="IPR006690">
    <property type="entry name" value="OMPA-like_CS"/>
</dbReference>
<gene>
    <name evidence="13" type="ORF">GCM10010970_30990</name>
</gene>
<evidence type="ECO:0000256" key="6">
    <source>
        <dbReference type="ARBA" id="ARBA00023065"/>
    </source>
</evidence>
<dbReference type="InterPro" id="IPR006664">
    <property type="entry name" value="OMP_bac"/>
</dbReference>
<feature type="domain" description="OmpA-like" evidence="12">
    <location>
        <begin position="227"/>
        <end position="344"/>
    </location>
</feature>
<dbReference type="PANTHER" id="PTHR30329">
    <property type="entry name" value="STATOR ELEMENT OF FLAGELLAR MOTOR COMPLEX"/>
    <property type="match status" value="1"/>
</dbReference>
<feature type="signal peptide" evidence="11">
    <location>
        <begin position="1"/>
        <end position="22"/>
    </location>
</feature>
<evidence type="ECO:0000259" key="12">
    <source>
        <dbReference type="PROSITE" id="PS51123"/>
    </source>
</evidence>
<keyword evidence="2" id="KW-0813">Transport</keyword>
<evidence type="ECO:0000256" key="9">
    <source>
        <dbReference type="ARBA" id="ARBA00023237"/>
    </source>
</evidence>
<dbReference type="EMBL" id="BMLX01000004">
    <property type="protein sequence ID" value="GGP23099.1"/>
    <property type="molecule type" value="Genomic_DNA"/>
</dbReference>
<sequence>MKANVMAVAILGALASAQGICADDFAGWYVGGKVGANVSDAEGISTSNGTNVDLDKATAATAGVEAGYNWQRNDWLVGVSGFYDYNDKAKHDIKNDVLGRQTKYGSQDYGLDLKLGKQIDKFLPYAKVGYGHVDGKGDLNADHNDWHAGLGVEYKLAPNWGLAGEWTTMRVKNNDNQRLKNNNFTLNLNYYFGGNAAPVVATAAAVVPALPQPKPVVVAPQPKCTDVTTSTPVRLDGANFNTNSSVLKNSDIKVLNEVVKGAQSRPDIHFEVAGFTDSRGSLALNKRLSENRALAVKQYLVSHGVDASRITTNGYGPDQAVATNATEAGRAQNRRVEIRFTKNETTQQCK</sequence>
<evidence type="ECO:0000256" key="5">
    <source>
        <dbReference type="ARBA" id="ARBA00022729"/>
    </source>
</evidence>
<accession>A0ABQ2PD10</accession>
<dbReference type="PROSITE" id="PS01068">
    <property type="entry name" value="OMPA_1"/>
    <property type="match status" value="1"/>
</dbReference>
<keyword evidence="14" id="KW-1185">Reference proteome</keyword>
<keyword evidence="5 11" id="KW-0732">Signal</keyword>
<evidence type="ECO:0000256" key="8">
    <source>
        <dbReference type="ARBA" id="ARBA00023136"/>
    </source>
</evidence>
<dbReference type="SUPFAM" id="SSF56925">
    <property type="entry name" value="OMPA-like"/>
    <property type="match status" value="1"/>
</dbReference>
<keyword evidence="7" id="KW-0626">Porin</keyword>
<evidence type="ECO:0000256" key="11">
    <source>
        <dbReference type="SAM" id="SignalP"/>
    </source>
</evidence>
<dbReference type="InterPro" id="IPR011250">
    <property type="entry name" value="OMP/PagP_B-barrel"/>
</dbReference>
<dbReference type="InterPro" id="IPR036737">
    <property type="entry name" value="OmpA-like_sf"/>
</dbReference>
<dbReference type="Gene3D" id="3.30.1330.60">
    <property type="entry name" value="OmpA-like domain"/>
    <property type="match status" value="1"/>
</dbReference>
<dbReference type="Gene3D" id="2.40.160.20">
    <property type="match status" value="1"/>
</dbReference>
<feature type="chain" id="PRO_5046105720" evidence="11">
    <location>
        <begin position="23"/>
        <end position="350"/>
    </location>
</feature>
<dbReference type="Proteomes" id="UP000637267">
    <property type="component" value="Unassembled WGS sequence"/>
</dbReference>
<keyword evidence="6" id="KW-0406">Ion transport</keyword>
<evidence type="ECO:0000256" key="10">
    <source>
        <dbReference type="PROSITE-ProRule" id="PRU00473"/>
    </source>
</evidence>
<reference evidence="14" key="1">
    <citation type="journal article" date="2019" name="Int. J. Syst. Evol. Microbiol.">
        <title>The Global Catalogue of Microorganisms (GCM) 10K type strain sequencing project: providing services to taxonomists for standard genome sequencing and annotation.</title>
        <authorList>
            <consortium name="The Broad Institute Genomics Platform"/>
            <consortium name="The Broad Institute Genome Sequencing Center for Infectious Disease"/>
            <person name="Wu L."/>
            <person name="Ma J."/>
        </authorList>
    </citation>
    <scope>NUCLEOTIDE SEQUENCE [LARGE SCALE GENOMIC DNA]</scope>
    <source>
        <strain evidence="14">CGMCC 1.8859</strain>
    </source>
</reference>
<dbReference type="Pfam" id="PF00691">
    <property type="entry name" value="OmpA"/>
    <property type="match status" value="1"/>
</dbReference>
<keyword evidence="9" id="KW-0998">Cell outer membrane</keyword>
<dbReference type="PROSITE" id="PS51123">
    <property type="entry name" value="OMPA_2"/>
    <property type="match status" value="1"/>
</dbReference>
<dbReference type="Pfam" id="PF13505">
    <property type="entry name" value="OMP_b-brl"/>
    <property type="match status" value="1"/>
</dbReference>
<dbReference type="RefSeq" id="WP_188705266.1">
    <property type="nucleotide sequence ID" value="NZ_BMLX01000004.1"/>
</dbReference>
<evidence type="ECO:0000313" key="13">
    <source>
        <dbReference type="EMBL" id="GGP23099.1"/>
    </source>
</evidence>
<organism evidence="13 14">
    <name type="scientific">Silvimonas iriomotensis</name>
    <dbReference type="NCBI Taxonomy" id="449662"/>
    <lineage>
        <taxon>Bacteria</taxon>
        <taxon>Pseudomonadati</taxon>
        <taxon>Pseudomonadota</taxon>
        <taxon>Betaproteobacteria</taxon>
        <taxon>Neisseriales</taxon>
        <taxon>Chitinibacteraceae</taxon>
        <taxon>Silvimonas</taxon>
    </lineage>
</organism>
<comment type="subcellular location">
    <subcellularLocation>
        <location evidence="1">Cell outer membrane</location>
        <topology evidence="1">Multi-pass membrane protein</topology>
    </subcellularLocation>
</comment>
<evidence type="ECO:0000313" key="14">
    <source>
        <dbReference type="Proteomes" id="UP000637267"/>
    </source>
</evidence>
<dbReference type="PRINTS" id="PR01021">
    <property type="entry name" value="OMPADOMAIN"/>
</dbReference>
<evidence type="ECO:0000256" key="7">
    <source>
        <dbReference type="ARBA" id="ARBA00023114"/>
    </source>
</evidence>
<keyword evidence="4" id="KW-0812">Transmembrane</keyword>
<proteinExistence type="predicted"/>
<dbReference type="InterPro" id="IPR050330">
    <property type="entry name" value="Bact_OuterMem_StrucFunc"/>
</dbReference>
<evidence type="ECO:0000256" key="2">
    <source>
        <dbReference type="ARBA" id="ARBA00022448"/>
    </source>
</evidence>
<dbReference type="PANTHER" id="PTHR30329:SF21">
    <property type="entry name" value="LIPOPROTEIN YIAD-RELATED"/>
    <property type="match status" value="1"/>
</dbReference>
<evidence type="ECO:0000256" key="1">
    <source>
        <dbReference type="ARBA" id="ARBA00004571"/>
    </source>
</evidence>
<dbReference type="InterPro" id="IPR027385">
    <property type="entry name" value="Beta-barrel_OMP"/>
</dbReference>
<dbReference type="SUPFAM" id="SSF103088">
    <property type="entry name" value="OmpA-like"/>
    <property type="match status" value="1"/>
</dbReference>
<evidence type="ECO:0000256" key="4">
    <source>
        <dbReference type="ARBA" id="ARBA00022692"/>
    </source>
</evidence>
<keyword evidence="8 10" id="KW-0472">Membrane</keyword>
<keyword evidence="3" id="KW-1134">Transmembrane beta strand</keyword>
<protein>
    <submittedName>
        <fullName evidence="13">Membrane protein</fullName>
    </submittedName>
</protein>